<keyword evidence="1" id="KW-0732">Signal</keyword>
<organism evidence="2 3">
    <name type="scientific">Dorcoceras hygrometricum</name>
    <dbReference type="NCBI Taxonomy" id="472368"/>
    <lineage>
        <taxon>Eukaryota</taxon>
        <taxon>Viridiplantae</taxon>
        <taxon>Streptophyta</taxon>
        <taxon>Embryophyta</taxon>
        <taxon>Tracheophyta</taxon>
        <taxon>Spermatophyta</taxon>
        <taxon>Magnoliopsida</taxon>
        <taxon>eudicotyledons</taxon>
        <taxon>Gunneridae</taxon>
        <taxon>Pentapetalae</taxon>
        <taxon>asterids</taxon>
        <taxon>lamiids</taxon>
        <taxon>Lamiales</taxon>
        <taxon>Gesneriaceae</taxon>
        <taxon>Didymocarpoideae</taxon>
        <taxon>Trichosporeae</taxon>
        <taxon>Loxocarpinae</taxon>
        <taxon>Dorcoceras</taxon>
    </lineage>
</organism>
<dbReference type="OrthoDB" id="765989at2759"/>
<keyword evidence="3" id="KW-1185">Reference proteome</keyword>
<name>A0A2Z7D0J5_9LAMI</name>
<dbReference type="PANTHER" id="PTHR33985:SF2">
    <property type="entry name" value="EXPRESSED PROTEIN"/>
    <property type="match status" value="1"/>
</dbReference>
<feature type="signal peptide" evidence="1">
    <location>
        <begin position="1"/>
        <end position="21"/>
    </location>
</feature>
<feature type="chain" id="PRO_5016455750" description="Fasciclin-like arabinogalactan protein 21" evidence="1">
    <location>
        <begin position="22"/>
        <end position="399"/>
    </location>
</feature>
<dbReference type="InterPro" id="IPR036378">
    <property type="entry name" value="FAS1_dom_sf"/>
</dbReference>
<dbReference type="EMBL" id="KQ990571">
    <property type="protein sequence ID" value="KZV52984.1"/>
    <property type="molecule type" value="Genomic_DNA"/>
</dbReference>
<protein>
    <recommendedName>
        <fullName evidence="4">Fasciclin-like arabinogalactan protein 21</fullName>
    </recommendedName>
</protein>
<dbReference type="Gene3D" id="2.30.180.10">
    <property type="entry name" value="FAS1 domain"/>
    <property type="match status" value="1"/>
</dbReference>
<evidence type="ECO:0000313" key="3">
    <source>
        <dbReference type="Proteomes" id="UP000250235"/>
    </source>
</evidence>
<evidence type="ECO:0008006" key="4">
    <source>
        <dbReference type="Google" id="ProtNLM"/>
    </source>
</evidence>
<accession>A0A2Z7D0J5</accession>
<dbReference type="AlphaFoldDB" id="A0A2Z7D0J5"/>
<proteinExistence type="predicted"/>
<dbReference type="SUPFAM" id="SSF82153">
    <property type="entry name" value="FAS1 domain"/>
    <property type="match status" value="1"/>
</dbReference>
<sequence length="399" mass="42294">MAPTALRFLLLLLIISAAASAATATNGSSISASPPTSTAFQPTSHPFSPSLVSTILSTLGFREFSTAAVAANLSTTTPITVFAPSDASLLTCPSCSLPLLLQELTLPGLYPLHFLQTLIFGTKIETLAPNRCLTVTNNDKDKVFVNGVEISHPDLFSNGLIVIHGLQGFVSHLSPVSCDVERMSSLSFPAQSLTSSTLPSSSLAIMRLMLKDAILRLRATGYSIASLALRVKFVHLSELKSITIFALDDVSIFSGEGSSYLSNFRYHVVPNRRVTGAELVSLPSTTVLPTMDVGNNLVVTTAGGGGSLAPMRVNYVKITTIDLLHNSRIVIHGISAAFPHMHTPYPSYDQKGASFPQIQRSNCDHPDGDRGMCLVEAAVPAAAGVQSTVDTEGPHVSEF</sequence>
<gene>
    <name evidence="2" type="ORF">F511_31949</name>
</gene>
<evidence type="ECO:0000256" key="1">
    <source>
        <dbReference type="SAM" id="SignalP"/>
    </source>
</evidence>
<evidence type="ECO:0000313" key="2">
    <source>
        <dbReference type="EMBL" id="KZV52984.1"/>
    </source>
</evidence>
<dbReference type="InterPro" id="IPR052806">
    <property type="entry name" value="Fasciclin-like_AGP"/>
</dbReference>
<dbReference type="Proteomes" id="UP000250235">
    <property type="component" value="Unassembled WGS sequence"/>
</dbReference>
<dbReference type="PANTHER" id="PTHR33985">
    <property type="entry name" value="OS02G0491300 PROTEIN-RELATED"/>
    <property type="match status" value="1"/>
</dbReference>
<reference evidence="2 3" key="1">
    <citation type="journal article" date="2015" name="Proc. Natl. Acad. Sci. U.S.A.">
        <title>The resurrection genome of Boea hygrometrica: A blueprint for survival of dehydration.</title>
        <authorList>
            <person name="Xiao L."/>
            <person name="Yang G."/>
            <person name="Zhang L."/>
            <person name="Yang X."/>
            <person name="Zhao S."/>
            <person name="Ji Z."/>
            <person name="Zhou Q."/>
            <person name="Hu M."/>
            <person name="Wang Y."/>
            <person name="Chen M."/>
            <person name="Xu Y."/>
            <person name="Jin H."/>
            <person name="Xiao X."/>
            <person name="Hu G."/>
            <person name="Bao F."/>
            <person name="Hu Y."/>
            <person name="Wan P."/>
            <person name="Li L."/>
            <person name="Deng X."/>
            <person name="Kuang T."/>
            <person name="Xiang C."/>
            <person name="Zhu J.K."/>
            <person name="Oliver M.J."/>
            <person name="He Y."/>
        </authorList>
    </citation>
    <scope>NUCLEOTIDE SEQUENCE [LARGE SCALE GENOMIC DNA]</scope>
    <source>
        <strain evidence="3">cv. XS01</strain>
    </source>
</reference>